<dbReference type="InterPro" id="IPR013320">
    <property type="entry name" value="ConA-like_dom_sf"/>
</dbReference>
<evidence type="ECO:0000313" key="1">
    <source>
        <dbReference type="EMBL" id="RGN37476.1"/>
    </source>
</evidence>
<evidence type="ECO:0000313" key="2">
    <source>
        <dbReference type="Proteomes" id="UP000260983"/>
    </source>
</evidence>
<dbReference type="InterPro" id="IPR026906">
    <property type="entry name" value="LRR_5"/>
</dbReference>
<accession>A0A3E5BIS0</accession>
<dbReference type="GO" id="GO:0005975">
    <property type="term" value="P:carbohydrate metabolic process"/>
    <property type="evidence" value="ECO:0007669"/>
    <property type="project" value="UniProtKB-ARBA"/>
</dbReference>
<dbReference type="Gene3D" id="2.60.120.200">
    <property type="match status" value="1"/>
</dbReference>
<proteinExistence type="predicted"/>
<reference evidence="1 2" key="1">
    <citation type="submission" date="2018-08" db="EMBL/GenBank/DDBJ databases">
        <title>A genome reference for cultivated species of the human gut microbiota.</title>
        <authorList>
            <person name="Zou Y."/>
            <person name="Xue W."/>
            <person name="Luo G."/>
        </authorList>
    </citation>
    <scope>NUCLEOTIDE SEQUENCE [LARGE SCALE GENOMIC DNA]</scope>
    <source>
        <strain evidence="1 2">OM05-15BH</strain>
    </source>
</reference>
<name>A0A3E5BIS0_9BACE</name>
<sequence length="1763" mass="195497">MDKLNKNFLKGNVLKAEELNEIVTKLNEFATCINDNDVETSKATIQSIKNKMLVIGDTAGTAYDGAAGAALEQTVRELAGGAGTMYSVYVRNNLNSLGFAAQYGEECVLDFTFVSQYRDNINEPYKPTGELGLCTIMVKNSKFADFTTVKQMEVSSNTSIKQDITEWLTSGSNNIKISIKGENTDQTTAPITYVVQLTSLGISAPNFAWWTAFAGDISIPMIINGNINKVLHVTVTGDNYNQGYTQNLGTAIYMDTPYNYVLPHPEATGVYNVDFYLSNSDNTIQTKPVSVNIMCIATSGETVKLMCVNNVTSQLTNWQDNVVFDYAIYDGQATLTDAIFTITKDRTEVYSSENDTIVANSKNTLTYPMEVETDDDSNFEVIIKATSGEADLIDPITVAVNNSLGYSATAGAVLYINPRTRSNSQTNYKSIVNEVDKSAIPVTWNNLNWGNDGWVTDGDGVKALKIFARSSAVVDYQPFATEPARRGKTIEIDFKVENASDAGKNIISIAEDKPDGSHIGLKVSGENISLFSQSEHESSKQDVPTDNGVRLRLTAVIMPDTYGNAGFNIVAIYINGKKNRQYTYESNDYFRNTGKITLGNDYANLYLYGLRVYDSALTSEAVQKNYINQLVTTSEKLMEKNINSVLDGEGVNIDFNATKLLYNVFVVNKPFPNLNNPSGVAGDLEVLFKNKPERNFTLTNLLIEGQGTSSKKYLEWNIRFKMKGLKDTEGNKINSIATYADGTTDRNKVLMFEGVPKSGRLTAKKNWASSMQDHKAGSVAAFNDLYKEIGMRNEAMATDSEIRVAVYQEPFIGFSKSVNEEGQDVYTCMGEFTFGPDKGDDLCFGYDTEAFPALLSVEGSDNAPLGALFRVPWNTNKPYWAYNPDEEAFQYNNTNCWDFDAGELNADETEPLSAQKWIDAYNAVYVCNNRIRPFTGTLNELNAAVTEYRSTGYEYWIAKSGDANQYNLYYYEAAEGKFMPSDIGNGAINLKTQLAAYLPSDLSAFTADQLNEKFVSARTSLFHATIPAIFDIDDAVFHHNFVEFTAGTDQRAKNTYPYSFCQEGSKWRWRLDDADTIFPIDNQGQDRKPYHCEMHDSYDNDQPIWNGETSVFWNLLEQAFSAEITAGMRKMFTAMEALCGQSSGTPYDKVYAFYKKYFLGIKDYFPATLVNSDAKRYELAKIAYNNGSYTNDTDPITQSHGDFYSAETAWVKKRIMYIMSKYNYGLFSADGTDTIIVRAAGDLIDYDITPAFDMYPAIANGTSIVQGKRTKAGDVCKITIDLGGSADQQNAIQAASWLLSIGDWHKKNVSGTMVVRGRRLNELILGSKDDNVIISITGLTLADCSSMQKLLLSNITTLQGTLDLSTIINIREIYADGTNLSQIKLPSGGGLEIIEYPANNRYITFRNFPMLTTEGLRIGQCAENITDFLIENCPKLAPMKLLSNIIEAQQSQGTEHALKHIRAVGFEEEYYTADALDMLAKLADGTYEGLSAEGISGEDEIPVLEGKITVHSKYYQDSVDKLRRIFNRLNLIVYGEGAVRFADPEVLRILTTEKAYCDYNPDTGKIGYLVPIDRDGDGMVTQAELESIRSLSNRPDMNSSVFAENATIQTFNEFRFFTGLPFLSGGMFKNCTSLREITLPNNISSIRSGAFSSTAIKKLIVPEGYTEINYEMVAYDTVLELVDLPSTLSTLGTGINRQGSLYFRLICRAVTPPTFDGAWWDNSYKGKPIAIYVPDASVGTYKTASGWSKSAGVIHPLSEYVEL</sequence>
<protein>
    <submittedName>
        <fullName evidence="1">Leucine-rich repeat domain-containing protein</fullName>
    </submittedName>
</protein>
<dbReference type="InterPro" id="IPR032675">
    <property type="entry name" value="LRR_dom_sf"/>
</dbReference>
<dbReference type="GO" id="GO:0004553">
    <property type="term" value="F:hydrolase activity, hydrolyzing O-glycosyl compounds"/>
    <property type="evidence" value="ECO:0007669"/>
    <property type="project" value="UniProtKB-ARBA"/>
</dbReference>
<dbReference type="RefSeq" id="WP_117723889.1">
    <property type="nucleotide sequence ID" value="NZ_QSUL01000004.1"/>
</dbReference>
<dbReference type="Proteomes" id="UP000260983">
    <property type="component" value="Unassembled WGS sequence"/>
</dbReference>
<dbReference type="SUPFAM" id="SSF52058">
    <property type="entry name" value="L domain-like"/>
    <property type="match status" value="1"/>
</dbReference>
<comment type="caution">
    <text evidence="1">The sequence shown here is derived from an EMBL/GenBank/DDBJ whole genome shotgun (WGS) entry which is preliminary data.</text>
</comment>
<dbReference type="PROSITE" id="PS00018">
    <property type="entry name" value="EF_HAND_1"/>
    <property type="match status" value="1"/>
</dbReference>
<dbReference type="Gene3D" id="3.80.10.10">
    <property type="entry name" value="Ribonuclease Inhibitor"/>
    <property type="match status" value="1"/>
</dbReference>
<dbReference type="SUPFAM" id="SSF49899">
    <property type="entry name" value="Concanavalin A-like lectins/glucanases"/>
    <property type="match status" value="1"/>
</dbReference>
<organism evidence="1 2">
    <name type="scientific">Bacteroides oleiciplenus</name>
    <dbReference type="NCBI Taxonomy" id="626931"/>
    <lineage>
        <taxon>Bacteria</taxon>
        <taxon>Pseudomonadati</taxon>
        <taxon>Bacteroidota</taxon>
        <taxon>Bacteroidia</taxon>
        <taxon>Bacteroidales</taxon>
        <taxon>Bacteroidaceae</taxon>
        <taxon>Bacteroides</taxon>
    </lineage>
</organism>
<gene>
    <name evidence="1" type="ORF">DXB65_08250</name>
</gene>
<dbReference type="EMBL" id="QSUL01000004">
    <property type="protein sequence ID" value="RGN37476.1"/>
    <property type="molecule type" value="Genomic_DNA"/>
</dbReference>
<dbReference type="InterPro" id="IPR018247">
    <property type="entry name" value="EF_Hand_1_Ca_BS"/>
</dbReference>
<dbReference type="Pfam" id="PF13306">
    <property type="entry name" value="LRR_5"/>
    <property type="match status" value="1"/>
</dbReference>